<keyword evidence="3" id="KW-0645">Protease</keyword>
<dbReference type="InterPro" id="IPR019533">
    <property type="entry name" value="Peptidase_S26"/>
</dbReference>
<name>A0A2S8FN94_9BACT</name>
<dbReference type="EMBL" id="PUIB01000017">
    <property type="protein sequence ID" value="PQO33646.1"/>
    <property type="molecule type" value="Genomic_DNA"/>
</dbReference>
<feature type="transmembrane region" description="Helical" evidence="3">
    <location>
        <begin position="76"/>
        <end position="94"/>
    </location>
</feature>
<dbReference type="RefSeq" id="WP_105355278.1">
    <property type="nucleotide sequence ID" value="NZ_PUIB01000017.1"/>
</dbReference>
<gene>
    <name evidence="5" type="primary">lepB</name>
    <name evidence="5" type="ORF">C5Y98_15510</name>
</gene>
<evidence type="ECO:0000256" key="2">
    <source>
        <dbReference type="ARBA" id="ARBA00019232"/>
    </source>
</evidence>
<dbReference type="Gene3D" id="2.10.109.10">
    <property type="entry name" value="Umud Fragment, subunit A"/>
    <property type="match status" value="1"/>
</dbReference>
<dbReference type="NCBIfam" id="TIGR02227">
    <property type="entry name" value="sigpep_I_bact"/>
    <property type="match status" value="1"/>
</dbReference>
<dbReference type="SUPFAM" id="SSF51306">
    <property type="entry name" value="LexA/Signal peptidase"/>
    <property type="match status" value="1"/>
</dbReference>
<evidence type="ECO:0000313" key="6">
    <source>
        <dbReference type="Proteomes" id="UP000239388"/>
    </source>
</evidence>
<feature type="domain" description="Peptidase S26" evidence="4">
    <location>
        <begin position="183"/>
        <end position="337"/>
    </location>
</feature>
<keyword evidence="3" id="KW-0812">Transmembrane</keyword>
<dbReference type="InterPro" id="IPR036286">
    <property type="entry name" value="LexA/Signal_pep-like_sf"/>
</dbReference>
<dbReference type="AlphaFoldDB" id="A0A2S8FN94"/>
<feature type="transmembrane region" description="Helical" evidence="3">
    <location>
        <begin position="38"/>
        <end position="56"/>
    </location>
</feature>
<comment type="caution">
    <text evidence="3">Lacks conserved residue(s) required for the propagation of feature annotation.</text>
</comment>
<sequence length="346" mass="38906">MALFLFSVIWGVTFVAWILAFRLGLAWAQVKDVKLGRVLLTALAVLVGTKIVNLLFVQQLNKAREWAIVPEEVWPMIGDTLLVALFLATTWVLVSNLFQANWKQTFVASVPTFVPLIVIFVLLKYVAASLLFGTYQVGGCPMAPTLLGTHVQAICEECGARKYCLAPDKHLSEAFFQEQPMICENFHVTIGCLAPEYPLDGDHVFVSNLSEPKRWDIVLFRAPWDSSQRLVMRLVGLPGETISLEEGMVCVDGQVLEVPDHLQGLKYVDHWEDTNQSISFWGSPDRPAQLGENEYFVLGDFSSQAYDSRFWSKALPGHAPYALPRSEIIGVVSEIYWPPTRWRSFP</sequence>
<dbReference type="GO" id="GO:0004252">
    <property type="term" value="F:serine-type endopeptidase activity"/>
    <property type="evidence" value="ECO:0007669"/>
    <property type="project" value="InterPro"/>
</dbReference>
<dbReference type="Pfam" id="PF10502">
    <property type="entry name" value="Peptidase_S26"/>
    <property type="match status" value="1"/>
</dbReference>
<keyword evidence="3" id="KW-1133">Transmembrane helix</keyword>
<comment type="subcellular location">
    <subcellularLocation>
        <location evidence="3">Membrane</location>
        <topology evidence="3">Single-pass type II membrane protein</topology>
    </subcellularLocation>
</comment>
<comment type="catalytic activity">
    <reaction evidence="3">
        <text>Cleavage of hydrophobic, N-terminal signal or leader sequences from secreted and periplasmic proteins.</text>
        <dbReference type="EC" id="3.4.21.89"/>
    </reaction>
</comment>
<accession>A0A2S8FN94</accession>
<organism evidence="5 6">
    <name type="scientific">Blastopirellula marina</name>
    <dbReference type="NCBI Taxonomy" id="124"/>
    <lineage>
        <taxon>Bacteria</taxon>
        <taxon>Pseudomonadati</taxon>
        <taxon>Planctomycetota</taxon>
        <taxon>Planctomycetia</taxon>
        <taxon>Pirellulales</taxon>
        <taxon>Pirellulaceae</taxon>
        <taxon>Blastopirellula</taxon>
    </lineage>
</organism>
<feature type="transmembrane region" description="Helical" evidence="3">
    <location>
        <begin position="106"/>
        <end position="126"/>
    </location>
</feature>
<protein>
    <recommendedName>
        <fullName evidence="2 3">Signal peptidase I</fullName>
        <ecNumber evidence="3">3.4.21.89</ecNumber>
    </recommendedName>
</protein>
<evidence type="ECO:0000256" key="3">
    <source>
        <dbReference type="RuleBase" id="RU362042"/>
    </source>
</evidence>
<dbReference type="InterPro" id="IPR000223">
    <property type="entry name" value="Pept_S26A_signal_pept_1"/>
</dbReference>
<dbReference type="PRINTS" id="PR00727">
    <property type="entry name" value="LEADERPTASE"/>
</dbReference>
<evidence type="ECO:0000256" key="1">
    <source>
        <dbReference type="ARBA" id="ARBA00009370"/>
    </source>
</evidence>
<dbReference type="CDD" id="cd06530">
    <property type="entry name" value="S26_SPase_I"/>
    <property type="match status" value="1"/>
</dbReference>
<reference evidence="5 6" key="1">
    <citation type="submission" date="2018-02" db="EMBL/GenBank/DDBJ databases">
        <title>Comparative genomes isolates from brazilian mangrove.</title>
        <authorList>
            <person name="Araujo J.E."/>
            <person name="Taketani R.G."/>
            <person name="Silva M.C.P."/>
            <person name="Loureco M.V."/>
            <person name="Andreote F.D."/>
        </authorList>
    </citation>
    <scope>NUCLEOTIDE SEQUENCE [LARGE SCALE GENOMIC DNA]</scope>
    <source>
        <strain evidence="5 6">NAP PRIS-MGV</strain>
    </source>
</reference>
<evidence type="ECO:0000259" key="4">
    <source>
        <dbReference type="Pfam" id="PF10502"/>
    </source>
</evidence>
<dbReference type="GO" id="GO:0016020">
    <property type="term" value="C:membrane"/>
    <property type="evidence" value="ECO:0007669"/>
    <property type="project" value="UniProtKB-SubCell"/>
</dbReference>
<dbReference type="Proteomes" id="UP000239388">
    <property type="component" value="Unassembled WGS sequence"/>
</dbReference>
<keyword evidence="3" id="KW-0472">Membrane</keyword>
<dbReference type="EC" id="3.4.21.89" evidence="3"/>
<dbReference type="GO" id="GO:0006465">
    <property type="term" value="P:signal peptide processing"/>
    <property type="evidence" value="ECO:0007669"/>
    <property type="project" value="InterPro"/>
</dbReference>
<dbReference type="PANTHER" id="PTHR43390">
    <property type="entry name" value="SIGNAL PEPTIDASE I"/>
    <property type="match status" value="1"/>
</dbReference>
<proteinExistence type="inferred from homology"/>
<dbReference type="GO" id="GO:0009003">
    <property type="term" value="F:signal peptidase activity"/>
    <property type="evidence" value="ECO:0007669"/>
    <property type="project" value="UniProtKB-EC"/>
</dbReference>
<dbReference type="OrthoDB" id="9802919at2"/>
<dbReference type="PANTHER" id="PTHR43390:SF1">
    <property type="entry name" value="CHLOROPLAST PROCESSING PEPTIDASE"/>
    <property type="match status" value="1"/>
</dbReference>
<evidence type="ECO:0000313" key="5">
    <source>
        <dbReference type="EMBL" id="PQO33646.1"/>
    </source>
</evidence>
<comment type="similarity">
    <text evidence="1 3">Belongs to the peptidase S26 family.</text>
</comment>
<comment type="caution">
    <text evidence="5">The sequence shown here is derived from an EMBL/GenBank/DDBJ whole genome shotgun (WGS) entry which is preliminary data.</text>
</comment>
<keyword evidence="3" id="KW-0378">Hydrolase</keyword>